<evidence type="ECO:0000313" key="5">
    <source>
        <dbReference type="Proteomes" id="UP000196531"/>
    </source>
</evidence>
<comment type="subunit">
    <text evidence="3">Forms a complex with KhpB.</text>
</comment>
<keyword evidence="3" id="KW-0133">Cell shape</keyword>
<dbReference type="GO" id="GO:0071555">
    <property type="term" value="P:cell wall organization"/>
    <property type="evidence" value="ECO:0007669"/>
    <property type="project" value="UniProtKB-KW"/>
</dbReference>
<dbReference type="Proteomes" id="UP000196531">
    <property type="component" value="Unassembled WGS sequence"/>
</dbReference>
<dbReference type="Pfam" id="PF13083">
    <property type="entry name" value="KH_KhpA-B"/>
    <property type="match status" value="1"/>
</dbReference>
<comment type="function">
    <text evidence="3">A probable RNA chaperone. Forms a complex with KhpB which binds to cellular RNA and controls its expression. Plays a role in peptidoglycan (PG) homeostasis and cell length regulation.</text>
</comment>
<name>A0A1Y5FD79_9BACT</name>
<dbReference type="InterPro" id="IPR020627">
    <property type="entry name" value="KhpA"/>
</dbReference>
<dbReference type="EMBL" id="MAAO01000002">
    <property type="protein sequence ID" value="OUR99980.1"/>
    <property type="molecule type" value="Genomic_DNA"/>
</dbReference>
<dbReference type="HAMAP" id="MF_00088">
    <property type="entry name" value="KhpA"/>
    <property type="match status" value="1"/>
</dbReference>
<evidence type="ECO:0000256" key="1">
    <source>
        <dbReference type="ARBA" id="ARBA00022490"/>
    </source>
</evidence>
<dbReference type="CDD" id="cd22533">
    <property type="entry name" value="KH-II_YlqC-like"/>
    <property type="match status" value="1"/>
</dbReference>
<dbReference type="PANTHER" id="PTHR34654:SF1">
    <property type="entry name" value="RNA-BINDING PROTEIN KHPA"/>
    <property type="match status" value="1"/>
</dbReference>
<keyword evidence="1 3" id="KW-0963">Cytoplasm</keyword>
<evidence type="ECO:0000313" key="4">
    <source>
        <dbReference type="EMBL" id="OUR99980.1"/>
    </source>
</evidence>
<comment type="subcellular location">
    <subcellularLocation>
        <location evidence="3">Cytoplasm</location>
    </subcellularLocation>
</comment>
<reference evidence="5" key="1">
    <citation type="journal article" date="2017" name="Proc. Natl. Acad. Sci. U.S.A.">
        <title>Simulation of Deepwater Horizon oil plume reveals substrate specialization within a complex community of hydrocarbon-degraders.</title>
        <authorList>
            <person name="Hu P."/>
            <person name="Dubinsky E.A."/>
            <person name="Probst A.J."/>
            <person name="Wang J."/>
            <person name="Sieber C.M.K."/>
            <person name="Tom L.M."/>
            <person name="Gardinali P."/>
            <person name="Banfield J.F."/>
            <person name="Atlas R.M."/>
            <person name="Andersen G.L."/>
        </authorList>
    </citation>
    <scope>NUCLEOTIDE SEQUENCE [LARGE SCALE GENOMIC DNA]</scope>
</reference>
<dbReference type="InterPro" id="IPR015946">
    <property type="entry name" value="KH_dom-like_a/b"/>
</dbReference>
<keyword evidence="3" id="KW-0961">Cell wall biogenesis/degradation</keyword>
<gene>
    <name evidence="3" type="primary">khpA</name>
    <name evidence="4" type="ORF">A9Q84_02810</name>
</gene>
<dbReference type="AlphaFoldDB" id="A0A1Y5FD79"/>
<keyword evidence="2 3" id="KW-0694">RNA-binding</keyword>
<dbReference type="SUPFAM" id="SSF54814">
    <property type="entry name" value="Prokaryotic type KH domain (KH-domain type II)"/>
    <property type="match status" value="1"/>
</dbReference>
<proteinExistence type="inferred from homology"/>
<dbReference type="GO" id="GO:0003723">
    <property type="term" value="F:RNA binding"/>
    <property type="evidence" value="ECO:0007669"/>
    <property type="project" value="UniProtKB-UniRule"/>
</dbReference>
<evidence type="ECO:0000256" key="3">
    <source>
        <dbReference type="HAMAP-Rule" id="MF_00088"/>
    </source>
</evidence>
<dbReference type="PANTHER" id="PTHR34654">
    <property type="entry name" value="UPF0109 PROTEIN SCO5592"/>
    <property type="match status" value="1"/>
</dbReference>
<organism evidence="4 5">
    <name type="scientific">Halobacteriovorax marinus</name>
    <dbReference type="NCBI Taxonomy" id="97084"/>
    <lineage>
        <taxon>Bacteria</taxon>
        <taxon>Pseudomonadati</taxon>
        <taxon>Bdellovibrionota</taxon>
        <taxon>Bacteriovoracia</taxon>
        <taxon>Bacteriovoracales</taxon>
        <taxon>Halobacteriovoraceae</taxon>
        <taxon>Halobacteriovorax</taxon>
    </lineage>
</organism>
<dbReference type="Gene3D" id="3.30.300.20">
    <property type="match status" value="1"/>
</dbReference>
<accession>A0A1Y5FD79</accession>
<comment type="similarity">
    <text evidence="3">Belongs to the KhpA RNA-binding protein family.</text>
</comment>
<dbReference type="GO" id="GO:0008360">
    <property type="term" value="P:regulation of cell shape"/>
    <property type="evidence" value="ECO:0007669"/>
    <property type="project" value="UniProtKB-KW"/>
</dbReference>
<dbReference type="GO" id="GO:0009252">
    <property type="term" value="P:peptidoglycan biosynthetic process"/>
    <property type="evidence" value="ECO:0007669"/>
    <property type="project" value="UniProtKB-UniRule"/>
</dbReference>
<comment type="caution">
    <text evidence="4">The sequence shown here is derived from an EMBL/GenBank/DDBJ whole genome shotgun (WGS) entry which is preliminary data.</text>
</comment>
<keyword evidence="3" id="KW-0143">Chaperone</keyword>
<dbReference type="InterPro" id="IPR009019">
    <property type="entry name" value="KH_sf_prok-type"/>
</dbReference>
<dbReference type="PROSITE" id="PS50084">
    <property type="entry name" value="KH_TYPE_1"/>
    <property type="match status" value="1"/>
</dbReference>
<dbReference type="GO" id="GO:0005737">
    <property type="term" value="C:cytoplasm"/>
    <property type="evidence" value="ECO:0007669"/>
    <property type="project" value="UniProtKB-SubCell"/>
</dbReference>
<protein>
    <recommendedName>
        <fullName evidence="3">RNA-binding protein KhpA</fullName>
    </recommendedName>
    <alternativeName>
        <fullName evidence="3">KH-domain protein A</fullName>
    </alternativeName>
</protein>
<sequence>MSELKDLIHYVSKALVDMPESVSVNEIVGEQTTVIELKVDKSDLGKVIGKQGRTARALRTILNAASTKLKKRSVLEIIE</sequence>
<evidence type="ECO:0000256" key="2">
    <source>
        <dbReference type="ARBA" id="ARBA00022884"/>
    </source>
</evidence>